<reference evidence="2" key="1">
    <citation type="submission" date="2021-02" db="EMBL/GenBank/DDBJ databases">
        <authorList>
            <person name="Nowell W R."/>
        </authorList>
    </citation>
    <scope>NUCLEOTIDE SEQUENCE</scope>
</reference>
<organism evidence="2 3">
    <name type="scientific">Adineta ricciae</name>
    <name type="common">Rotifer</name>
    <dbReference type="NCBI Taxonomy" id="249248"/>
    <lineage>
        <taxon>Eukaryota</taxon>
        <taxon>Metazoa</taxon>
        <taxon>Spiralia</taxon>
        <taxon>Gnathifera</taxon>
        <taxon>Rotifera</taxon>
        <taxon>Eurotatoria</taxon>
        <taxon>Bdelloidea</taxon>
        <taxon>Adinetida</taxon>
        <taxon>Adinetidae</taxon>
        <taxon>Adineta</taxon>
    </lineage>
</organism>
<keyword evidence="1" id="KW-0472">Membrane</keyword>
<keyword evidence="3" id="KW-1185">Reference proteome</keyword>
<sequence>MEILTSTTTTTLFFNDSYNSSDPGANPSTPSTLDVISSEIIDYFETHREQIPLLVIVYLLTIIWILYLILYHSRVQGIILS</sequence>
<feature type="transmembrane region" description="Helical" evidence="1">
    <location>
        <begin position="51"/>
        <end position="71"/>
    </location>
</feature>
<keyword evidence="1" id="KW-1133">Transmembrane helix</keyword>
<gene>
    <name evidence="2" type="ORF">XAT740_LOCUS44541</name>
</gene>
<evidence type="ECO:0000256" key="1">
    <source>
        <dbReference type="SAM" id="Phobius"/>
    </source>
</evidence>
<evidence type="ECO:0000313" key="3">
    <source>
        <dbReference type="Proteomes" id="UP000663828"/>
    </source>
</evidence>
<evidence type="ECO:0000313" key="2">
    <source>
        <dbReference type="EMBL" id="CAF1571700.1"/>
    </source>
</evidence>
<proteinExistence type="predicted"/>
<dbReference type="Proteomes" id="UP000663828">
    <property type="component" value="Unassembled WGS sequence"/>
</dbReference>
<feature type="non-terminal residue" evidence="2">
    <location>
        <position position="81"/>
    </location>
</feature>
<dbReference type="EMBL" id="CAJNOR010005663">
    <property type="protein sequence ID" value="CAF1571700.1"/>
    <property type="molecule type" value="Genomic_DNA"/>
</dbReference>
<accession>A0A815YKE5</accession>
<dbReference type="AlphaFoldDB" id="A0A815YKE5"/>
<name>A0A815YKE5_ADIRI</name>
<protein>
    <submittedName>
        <fullName evidence="2">Uncharacterized protein</fullName>
    </submittedName>
</protein>
<comment type="caution">
    <text evidence="2">The sequence shown here is derived from an EMBL/GenBank/DDBJ whole genome shotgun (WGS) entry which is preliminary data.</text>
</comment>
<keyword evidence="1" id="KW-0812">Transmembrane</keyword>